<dbReference type="InterPro" id="IPR009057">
    <property type="entry name" value="Homeodomain-like_sf"/>
</dbReference>
<dbReference type="SMART" id="SM00342">
    <property type="entry name" value="HTH_ARAC"/>
    <property type="match status" value="1"/>
</dbReference>
<feature type="domain" description="HTH araC/xylS-type" evidence="5">
    <location>
        <begin position="414"/>
        <end position="518"/>
    </location>
</feature>
<keyword evidence="3" id="KW-0804">Transcription</keyword>
<reference evidence="6 7" key="1">
    <citation type="submission" date="2016-10" db="EMBL/GenBank/DDBJ databases">
        <authorList>
            <person name="de Groot N.N."/>
        </authorList>
    </citation>
    <scope>NUCLEOTIDE SEQUENCE [LARGE SCALE GENOMIC DNA]</scope>
    <source>
        <strain evidence="6 7">DSM 21019</strain>
    </source>
</reference>
<keyword evidence="4" id="KW-0812">Transmembrane</keyword>
<feature type="transmembrane region" description="Helical" evidence="4">
    <location>
        <begin position="331"/>
        <end position="354"/>
    </location>
</feature>
<protein>
    <submittedName>
        <fullName evidence="6">Helix-turn-helix domain-containing protein</fullName>
    </submittedName>
</protein>
<keyword evidence="2" id="KW-0238">DNA-binding</keyword>
<feature type="transmembrane region" description="Helical" evidence="4">
    <location>
        <begin position="247"/>
        <end position="269"/>
    </location>
</feature>
<sequence length="527" mass="60552">MRRSNIISGPGSVLFLWSWCLFLLLSPQSLVAERITESEFYTPDLDLAFQPIQENPGQLSLKDTLLQEPTADAVAYYQRMLDFGETSQKIHASRQMAFLLAQEGKAEAATNFVTQYLNWEFRPEVLADRNFDPIRNEAAFQEVVEAYLPEHSFWSYLYIYIGLIGIFIVSVICFQRKAELGGRLLIGGFVFIHSIFILHIALAVSNYQYEIPHSYLSSTVFSFLYGPLLYFYFKRSAQGYTFKVRDLLHLVPTLILLGYLIPIYGLSAAEKLDLMLSRYRDGLNPSDSANLVLIVSLKLTSLVIYGWLIRRHFPQIVGSAKQPPRTHWEQNIYRIHVAYIICYAIYGGLIIYRINSGPFYHAQVISMALMVLYVGYFASLKPEVFGSTLAFQPLLFSKYKKSGLTPSFSKELRDQLTKLFEQEKIYRENDLNLDRLADLLDTTRHNTSQVINEHFKVSFHELINTYRIAEAKELLRNDPQGNLQIIDIVYEVGYNNKVSFNKAFKKDTGLTPSAFQERAAKLEVKRA</sequence>
<dbReference type="PANTHER" id="PTHR43280:SF29">
    <property type="entry name" value="ARAC-FAMILY TRANSCRIPTIONAL REGULATOR"/>
    <property type="match status" value="1"/>
</dbReference>
<dbReference type="SUPFAM" id="SSF46689">
    <property type="entry name" value="Homeodomain-like"/>
    <property type="match status" value="1"/>
</dbReference>
<dbReference type="AlphaFoldDB" id="A0A1I6HA81"/>
<feature type="transmembrane region" description="Helical" evidence="4">
    <location>
        <begin position="289"/>
        <end position="310"/>
    </location>
</feature>
<dbReference type="Gene3D" id="1.10.10.60">
    <property type="entry name" value="Homeodomain-like"/>
    <property type="match status" value="1"/>
</dbReference>
<feature type="transmembrane region" description="Helical" evidence="4">
    <location>
        <begin position="186"/>
        <end position="209"/>
    </location>
</feature>
<dbReference type="Proteomes" id="UP000199534">
    <property type="component" value="Unassembled WGS sequence"/>
</dbReference>
<evidence type="ECO:0000256" key="3">
    <source>
        <dbReference type="ARBA" id="ARBA00023163"/>
    </source>
</evidence>
<dbReference type="PROSITE" id="PS01124">
    <property type="entry name" value="HTH_ARAC_FAMILY_2"/>
    <property type="match status" value="1"/>
</dbReference>
<accession>A0A1I6HA81</accession>
<keyword evidence="1" id="KW-0805">Transcription regulation</keyword>
<evidence type="ECO:0000256" key="4">
    <source>
        <dbReference type="SAM" id="Phobius"/>
    </source>
</evidence>
<feature type="transmembrane region" description="Helical" evidence="4">
    <location>
        <begin position="153"/>
        <end position="174"/>
    </location>
</feature>
<keyword evidence="4" id="KW-1133">Transmembrane helix</keyword>
<keyword evidence="4" id="KW-0472">Membrane</keyword>
<feature type="transmembrane region" description="Helical" evidence="4">
    <location>
        <begin position="215"/>
        <end position="233"/>
    </location>
</feature>
<evidence type="ECO:0000259" key="5">
    <source>
        <dbReference type="PROSITE" id="PS01124"/>
    </source>
</evidence>
<evidence type="ECO:0000313" key="6">
    <source>
        <dbReference type="EMBL" id="SFR51244.1"/>
    </source>
</evidence>
<dbReference type="InterPro" id="IPR018060">
    <property type="entry name" value="HTH_AraC"/>
</dbReference>
<gene>
    <name evidence="6" type="ORF">SAMN04490243_2461</name>
</gene>
<organism evidence="6 7">
    <name type="scientific">Robiginitalea myxolifaciens</name>
    <dbReference type="NCBI Taxonomy" id="400055"/>
    <lineage>
        <taxon>Bacteria</taxon>
        <taxon>Pseudomonadati</taxon>
        <taxon>Bacteroidota</taxon>
        <taxon>Flavobacteriia</taxon>
        <taxon>Flavobacteriales</taxon>
        <taxon>Flavobacteriaceae</taxon>
        <taxon>Robiginitalea</taxon>
    </lineage>
</organism>
<dbReference type="STRING" id="400055.SAMN04490243_2461"/>
<feature type="transmembrane region" description="Helical" evidence="4">
    <location>
        <begin position="360"/>
        <end position="378"/>
    </location>
</feature>
<keyword evidence="7" id="KW-1185">Reference proteome</keyword>
<dbReference type="EMBL" id="FOYQ01000002">
    <property type="protein sequence ID" value="SFR51244.1"/>
    <property type="molecule type" value="Genomic_DNA"/>
</dbReference>
<evidence type="ECO:0000313" key="7">
    <source>
        <dbReference type="Proteomes" id="UP000199534"/>
    </source>
</evidence>
<dbReference type="Pfam" id="PF12833">
    <property type="entry name" value="HTH_18"/>
    <property type="match status" value="1"/>
</dbReference>
<evidence type="ECO:0000256" key="1">
    <source>
        <dbReference type="ARBA" id="ARBA00023015"/>
    </source>
</evidence>
<dbReference type="RefSeq" id="WP_245759827.1">
    <property type="nucleotide sequence ID" value="NZ_FOYQ01000002.1"/>
</dbReference>
<name>A0A1I6HA81_9FLAO</name>
<proteinExistence type="predicted"/>
<dbReference type="GO" id="GO:0043565">
    <property type="term" value="F:sequence-specific DNA binding"/>
    <property type="evidence" value="ECO:0007669"/>
    <property type="project" value="InterPro"/>
</dbReference>
<dbReference type="PANTHER" id="PTHR43280">
    <property type="entry name" value="ARAC-FAMILY TRANSCRIPTIONAL REGULATOR"/>
    <property type="match status" value="1"/>
</dbReference>
<dbReference type="GO" id="GO:0003700">
    <property type="term" value="F:DNA-binding transcription factor activity"/>
    <property type="evidence" value="ECO:0007669"/>
    <property type="project" value="InterPro"/>
</dbReference>
<evidence type="ECO:0000256" key="2">
    <source>
        <dbReference type="ARBA" id="ARBA00023125"/>
    </source>
</evidence>